<protein>
    <submittedName>
        <fullName evidence="1">Uncharacterized protein</fullName>
    </submittedName>
</protein>
<dbReference type="AlphaFoldDB" id="A0A645H028"/>
<gene>
    <name evidence="1" type="ORF">SDC9_179875</name>
</gene>
<reference evidence="1" key="1">
    <citation type="submission" date="2019-08" db="EMBL/GenBank/DDBJ databases">
        <authorList>
            <person name="Kucharzyk K."/>
            <person name="Murdoch R.W."/>
            <person name="Higgins S."/>
            <person name="Loffler F."/>
        </authorList>
    </citation>
    <scope>NUCLEOTIDE SEQUENCE</scope>
</reference>
<comment type="caution">
    <text evidence="1">The sequence shown here is derived from an EMBL/GenBank/DDBJ whole genome shotgun (WGS) entry which is preliminary data.</text>
</comment>
<sequence>MGGVNHIPKPLTNGADNGFRERLPILIVLTARGYAQGCFPCHGVRGYGGVCLRVYQITKPIFHGGFPHAVNPEDTGIELTVGFAQEIGHNRVIKHGDHFLWGARQQNNRFALLFKDAARRCAICIGQDGGFLWEHGLLAVICSHNPMHMRETLFHSLIAALVQDEIPITHHVRGRLFCQVVLGRP</sequence>
<organism evidence="1">
    <name type="scientific">bioreactor metagenome</name>
    <dbReference type="NCBI Taxonomy" id="1076179"/>
    <lineage>
        <taxon>unclassified sequences</taxon>
        <taxon>metagenomes</taxon>
        <taxon>ecological metagenomes</taxon>
    </lineage>
</organism>
<name>A0A645H028_9ZZZZ</name>
<accession>A0A645H028</accession>
<proteinExistence type="predicted"/>
<evidence type="ECO:0000313" key="1">
    <source>
        <dbReference type="EMBL" id="MPN32397.1"/>
    </source>
</evidence>
<dbReference type="EMBL" id="VSSQ01084391">
    <property type="protein sequence ID" value="MPN32397.1"/>
    <property type="molecule type" value="Genomic_DNA"/>
</dbReference>